<dbReference type="InterPro" id="IPR003599">
    <property type="entry name" value="Ig_sub"/>
</dbReference>
<feature type="domain" description="Immunoglobulin subtype 2" evidence="7">
    <location>
        <begin position="158"/>
        <end position="220"/>
    </location>
</feature>
<accession>A0A814JYU3</accession>
<name>A0A814JYU3_ADIRI</name>
<organism evidence="9 10">
    <name type="scientific">Adineta ricciae</name>
    <name type="common">Rotifer</name>
    <dbReference type="NCBI Taxonomy" id="249248"/>
    <lineage>
        <taxon>Eukaryota</taxon>
        <taxon>Metazoa</taxon>
        <taxon>Spiralia</taxon>
        <taxon>Gnathifera</taxon>
        <taxon>Rotifera</taxon>
        <taxon>Eurotatoria</taxon>
        <taxon>Bdelloidea</taxon>
        <taxon>Adinetida</taxon>
        <taxon>Adinetidae</taxon>
        <taxon>Adineta</taxon>
    </lineage>
</organism>
<sequence length="984" mass="113317">MMDEGIAICQVKDNWGKILDEKHFFMTCDPTELIDYQFEGYDQALIDTNLNNVERHCGPDENIEYRKEDIIDFYIDFVQHYEHVRLHSNHIQLQNIKHENEGYYECIVRLTNGLVGVRVFFLSGKIINLTELSNRINDLLVGGHPRQISNRERQIYTEVNDSITLLCPIFSAVPAWFTFLTPKDIHRDMSPLTGQDYLRIKQVSNAHDGTYICRATTTDGDHGFSLTSDIYLNVYGKLHELSRLTFIAEIGPPEYTASHKYEHVSIKIDRSVENTLYCMMKANPLPSYQWYNGDIQTVTDEEIISNTSDYVITPGKENAPGSYQTTCWEVLSLVRSFVIFKIRTDMGHGRMNYTLKSVRFVLICMNASIFLWGTTLLGEGIDLLVTRRFHTFAEFISNIENEDLMKTTISSDQSLYLFTILPGVILTSIGFFGCSGAITQIQCLLFSYSCSISIVLLFQTIVLISFVNFRIQLKDQLESRIKFFLRNEYQGPLAKNLSLSTFLLDYTMYRLKCCGIEGANDFEINSKWNRTNPWWNRSMTIDQQTFKYPLTCCPMDELSKNKKNSLSRILSCAVDGTNVYETNCYEKSMQMFHSNESIILTLILSIITIEMIALIFVLIIYNRNRMKENYHILEQLPPPYTPRKMIASFVIFNLFIIALWCQNIERVVVPQGQPFSFDCQADESVYFARKINEWSEIREIDDQDLSLRLQYLTQDNLLRVSCDSAQSKHAGFYACRKGKWTSTPMNSIYQLIIADVDSFYWNFVCHGPIGSCQRSDDLVDENLSRFEVADQTNLELHCCASVTGYTNVNIDMNQVGDTRDTIEVNKKQELDGSWVVCANQRTILRRNSYSNQQTLRYAILPDPSSGYTFYTEDKPNLNGQMAILGYRRQPKLSRGKKLAIIFGSVFGGLVLLSLVILLIVCKRRNKTISSRTMTMSTMQTTKPYLPVKTSEPPRYLNDTDSRDEEPIYEEPTPLSVQTPVFMRC</sequence>
<dbReference type="InterPro" id="IPR018499">
    <property type="entry name" value="Tetraspanin/Peripherin"/>
</dbReference>
<feature type="transmembrane region" description="Helical" evidence="6">
    <location>
        <begin position="444"/>
        <end position="467"/>
    </location>
</feature>
<protein>
    <recommendedName>
        <fullName evidence="11">Ig-like domain-containing protein</fullName>
    </recommendedName>
</protein>
<feature type="transmembrane region" description="Helical" evidence="6">
    <location>
        <begin position="415"/>
        <end position="438"/>
    </location>
</feature>
<evidence type="ECO:0000256" key="5">
    <source>
        <dbReference type="SAM" id="MobiDB-lite"/>
    </source>
</evidence>
<evidence type="ECO:0000313" key="10">
    <source>
        <dbReference type="Proteomes" id="UP000663852"/>
    </source>
</evidence>
<feature type="transmembrane region" description="Helical" evidence="6">
    <location>
        <begin position="641"/>
        <end position="661"/>
    </location>
</feature>
<evidence type="ECO:0000256" key="4">
    <source>
        <dbReference type="ARBA" id="ARBA00023136"/>
    </source>
</evidence>
<comment type="subcellular location">
    <subcellularLocation>
        <location evidence="1">Membrane</location>
        <topology evidence="1">Multi-pass membrane protein</topology>
    </subcellularLocation>
</comment>
<dbReference type="Pfam" id="PF00335">
    <property type="entry name" value="Tetraspanin"/>
    <property type="match status" value="1"/>
</dbReference>
<evidence type="ECO:0000313" key="9">
    <source>
        <dbReference type="EMBL" id="CAF1044357.1"/>
    </source>
</evidence>
<dbReference type="Gene3D" id="2.60.40.10">
    <property type="entry name" value="Immunoglobulins"/>
    <property type="match status" value="1"/>
</dbReference>
<proteinExistence type="predicted"/>
<feature type="transmembrane region" description="Helical" evidence="6">
    <location>
        <begin position="597"/>
        <end position="621"/>
    </location>
</feature>
<reference evidence="9" key="1">
    <citation type="submission" date="2021-02" db="EMBL/GenBank/DDBJ databases">
        <authorList>
            <person name="Nowell W R."/>
        </authorList>
    </citation>
    <scope>NUCLEOTIDE SEQUENCE</scope>
</reference>
<evidence type="ECO:0000256" key="2">
    <source>
        <dbReference type="ARBA" id="ARBA00022692"/>
    </source>
</evidence>
<feature type="transmembrane region" description="Helical" evidence="6">
    <location>
        <begin position="360"/>
        <end position="378"/>
    </location>
</feature>
<feature type="domain" description="Immunoglobulin subtype 2" evidence="7">
    <location>
        <begin position="48"/>
        <end position="113"/>
    </location>
</feature>
<evidence type="ECO:0000259" key="7">
    <source>
        <dbReference type="SMART" id="SM00408"/>
    </source>
</evidence>
<keyword evidence="2 6" id="KW-0812">Transmembrane</keyword>
<dbReference type="InterPro" id="IPR003598">
    <property type="entry name" value="Ig_sub2"/>
</dbReference>
<feature type="region of interest" description="Disordered" evidence="5">
    <location>
        <begin position="944"/>
        <end position="970"/>
    </location>
</feature>
<dbReference type="InterPro" id="IPR036179">
    <property type="entry name" value="Ig-like_dom_sf"/>
</dbReference>
<evidence type="ECO:0008006" key="11">
    <source>
        <dbReference type="Google" id="ProtNLM"/>
    </source>
</evidence>
<dbReference type="PANTHER" id="PTHR19282:SF544">
    <property type="entry name" value="TETRASPANIN"/>
    <property type="match status" value="1"/>
</dbReference>
<feature type="domain" description="Immunoglobulin" evidence="8">
    <location>
        <begin position="152"/>
        <end position="235"/>
    </location>
</feature>
<dbReference type="Gene3D" id="1.10.1450.10">
    <property type="entry name" value="Tetraspanin"/>
    <property type="match status" value="1"/>
</dbReference>
<feature type="transmembrane region" description="Helical" evidence="6">
    <location>
        <begin position="898"/>
        <end position="920"/>
    </location>
</feature>
<dbReference type="Proteomes" id="UP000663852">
    <property type="component" value="Unassembled WGS sequence"/>
</dbReference>
<keyword evidence="4 6" id="KW-0472">Membrane</keyword>
<dbReference type="AlphaFoldDB" id="A0A814JYU3"/>
<dbReference type="SUPFAM" id="SSF48652">
    <property type="entry name" value="Tetraspanin"/>
    <property type="match status" value="1"/>
</dbReference>
<evidence type="ECO:0000256" key="6">
    <source>
        <dbReference type="SAM" id="Phobius"/>
    </source>
</evidence>
<dbReference type="EMBL" id="CAJNOJ010000076">
    <property type="protein sequence ID" value="CAF1044357.1"/>
    <property type="molecule type" value="Genomic_DNA"/>
</dbReference>
<dbReference type="PRINTS" id="PR00259">
    <property type="entry name" value="TMFOUR"/>
</dbReference>
<dbReference type="OrthoDB" id="9987767at2759"/>
<evidence type="ECO:0000256" key="1">
    <source>
        <dbReference type="ARBA" id="ARBA00004141"/>
    </source>
</evidence>
<dbReference type="SMART" id="SM00408">
    <property type="entry name" value="IGc2"/>
    <property type="match status" value="2"/>
</dbReference>
<feature type="domain" description="Immunoglobulin" evidence="8">
    <location>
        <begin position="60"/>
        <end position="120"/>
    </location>
</feature>
<gene>
    <name evidence="9" type="ORF">EDS130_LOCUS17095</name>
</gene>
<evidence type="ECO:0000259" key="8">
    <source>
        <dbReference type="SMART" id="SM00409"/>
    </source>
</evidence>
<feature type="domain" description="Immunoglobulin" evidence="8">
    <location>
        <begin position="664"/>
        <end position="754"/>
    </location>
</feature>
<keyword evidence="3 6" id="KW-1133">Transmembrane helix</keyword>
<evidence type="ECO:0000256" key="3">
    <source>
        <dbReference type="ARBA" id="ARBA00022989"/>
    </source>
</evidence>
<dbReference type="GO" id="GO:0005886">
    <property type="term" value="C:plasma membrane"/>
    <property type="evidence" value="ECO:0007669"/>
    <property type="project" value="TreeGrafter"/>
</dbReference>
<comment type="caution">
    <text evidence="9">The sequence shown here is derived from an EMBL/GenBank/DDBJ whole genome shotgun (WGS) entry which is preliminary data.</text>
</comment>
<dbReference type="InterPro" id="IPR008952">
    <property type="entry name" value="Tetraspanin_EC2_sf"/>
</dbReference>
<dbReference type="InterPro" id="IPR013783">
    <property type="entry name" value="Ig-like_fold"/>
</dbReference>
<dbReference type="SUPFAM" id="SSF48726">
    <property type="entry name" value="Immunoglobulin"/>
    <property type="match status" value="1"/>
</dbReference>
<dbReference type="PANTHER" id="PTHR19282">
    <property type="entry name" value="TETRASPANIN"/>
    <property type="match status" value="1"/>
</dbReference>
<dbReference type="SMART" id="SM00409">
    <property type="entry name" value="IG"/>
    <property type="match status" value="3"/>
</dbReference>